<dbReference type="Proteomes" id="UP000611215">
    <property type="component" value="Unassembled WGS sequence"/>
</dbReference>
<dbReference type="InterPro" id="IPR036736">
    <property type="entry name" value="ACP-like_sf"/>
</dbReference>
<keyword evidence="5" id="KW-1185">Reference proteome</keyword>
<dbReference type="RefSeq" id="WP_195871742.1">
    <property type="nucleotide sequence ID" value="NZ_JADOET010000009.1"/>
</dbReference>
<dbReference type="CDD" id="cd12116">
    <property type="entry name" value="A_NRPS_Ta1_like"/>
    <property type="match status" value="1"/>
</dbReference>
<dbReference type="Gene3D" id="3.30.559.30">
    <property type="entry name" value="Nonribosomal peptide synthetase, condensation domain"/>
    <property type="match status" value="1"/>
</dbReference>
<dbReference type="PROSITE" id="PS00455">
    <property type="entry name" value="AMP_BINDING"/>
    <property type="match status" value="1"/>
</dbReference>
<dbReference type="Gene3D" id="3.40.50.980">
    <property type="match status" value="2"/>
</dbReference>
<dbReference type="PANTHER" id="PTHR45527">
    <property type="entry name" value="NONRIBOSOMAL PEPTIDE SYNTHETASE"/>
    <property type="match status" value="1"/>
</dbReference>
<dbReference type="InterPro" id="IPR029058">
    <property type="entry name" value="AB_hydrolase_fold"/>
</dbReference>
<dbReference type="Gene3D" id="2.30.38.10">
    <property type="entry name" value="Luciferase, Domain 3"/>
    <property type="match status" value="1"/>
</dbReference>
<dbReference type="InterPro" id="IPR025110">
    <property type="entry name" value="AMP-bd_C"/>
</dbReference>
<dbReference type="Pfam" id="PF13193">
    <property type="entry name" value="AMP-binding_C"/>
    <property type="match status" value="1"/>
</dbReference>
<evidence type="ECO:0000313" key="4">
    <source>
        <dbReference type="EMBL" id="MBF8150479.1"/>
    </source>
</evidence>
<feature type="domain" description="Carrier" evidence="3">
    <location>
        <begin position="978"/>
        <end position="1053"/>
    </location>
</feature>
<evidence type="ECO:0000256" key="2">
    <source>
        <dbReference type="ARBA" id="ARBA00022553"/>
    </source>
</evidence>
<organism evidence="4 5">
    <name type="scientific">Winogradskyella marina</name>
    <dbReference type="NCBI Taxonomy" id="2785530"/>
    <lineage>
        <taxon>Bacteria</taxon>
        <taxon>Pseudomonadati</taxon>
        <taxon>Bacteroidota</taxon>
        <taxon>Flavobacteriia</taxon>
        <taxon>Flavobacteriales</taxon>
        <taxon>Flavobacteriaceae</taxon>
        <taxon>Winogradskyella</taxon>
    </lineage>
</organism>
<dbReference type="Gene3D" id="1.10.1200.10">
    <property type="entry name" value="ACP-like"/>
    <property type="match status" value="1"/>
</dbReference>
<protein>
    <submittedName>
        <fullName evidence="4">Amino acid adenylation domain-containing protein</fullName>
    </submittedName>
</protein>
<reference evidence="4 5" key="1">
    <citation type="submission" date="2020-11" db="EMBL/GenBank/DDBJ databases">
        <title>Winogradskyella marina sp. nov., isolated from marine sediment.</title>
        <authorList>
            <person name="Bo J."/>
            <person name="Wang S."/>
            <person name="Song X."/>
            <person name="Du Z."/>
        </authorList>
    </citation>
    <scope>NUCLEOTIDE SEQUENCE [LARGE SCALE GENOMIC DNA]</scope>
    <source>
        <strain evidence="4 5">F6397</strain>
    </source>
</reference>
<dbReference type="EMBL" id="JADOET010000009">
    <property type="protein sequence ID" value="MBF8150479.1"/>
    <property type="molecule type" value="Genomic_DNA"/>
</dbReference>
<evidence type="ECO:0000259" key="3">
    <source>
        <dbReference type="PROSITE" id="PS50075"/>
    </source>
</evidence>
<dbReference type="InterPro" id="IPR023213">
    <property type="entry name" value="CAT-like_dom_sf"/>
</dbReference>
<name>A0ABS0EJ36_9FLAO</name>
<comment type="caution">
    <text evidence="4">The sequence shown here is derived from an EMBL/GenBank/DDBJ whole genome shotgun (WGS) entry which is preliminary data.</text>
</comment>
<sequence>MNQSTLLNTTNHFDPFAGPELEKVNYTTPSQAEIWIACKLGGSGANSAYNESVSLILEGELNKEAIEYAIKKLVQRHESLRAVFSTDGRFMSIFKDVPILINYEDISALTDSKKDEKIADYLLKDANVSFDLVKGPLLKVGLIKISELKHQLIITAHHIICDGWSMGIMLQDLGGLYSARVQNKLASLPSPESFVTFADDQQKFLKSEAYKTTENFWLEHYESSIPQLDLPTDFPRPQLRTFKSERLDFPIDNDLLDALKKTGLKAGSSFVSTLMVAFEVLLFKLTGSSDLVVGLPSAGQSASGKSHLVGHCVNLLPLRSKINTNSSFVEYLKVRKSEFFDAYDHQQLSFGQLLQKLPITRDPSRIPLVPVVFNIDLGMSDDVFFTDLTYKLKSNPRTYETFEIFLNATGSEDEFILEWSYNSNLFKPETIQQMMISFEEIIQTIVANPEVKIGDIVKIDDSDYNNLNNTSATYPQLPLYELISQQAKTSPLNTALKFGDSEMSYENLDKQIHQLAYRLKEEGINPGDVVAVALPRSIELVVSLLAVMQCGAAYLPLDPSYPQQRLDFMIEDSKAEALISSKEFTISSESIPKMLILEDLFLDLSKYPLSPLNISIDLEDMVYLLYTSGSTGKPKGVQVTHKNLVNFLYGMLKEPGIKETDRFLSITTISFDIAGLELFLPLLKGATLIIASDEVAKDPRLMLDVLKEERITMLQATPTTWQMLLDAGWQNRLPLKALCGGEALPLSLATKLLKRVDEVWNMYGPTETTIWSAVKQIMPEDELITIGHPIANTQLYILDENGALVAPGKIGELCIAGDGVAKGYWKRPDLTAEKFLKSTFNKDENACVYRTGDLGKLLPTGEVQCLGRIDQQVKIRGHRIELGEIEEAINTIDGIESSVVLIDKDRLKAFVITNNLKNDAQALEQNWKAYLKERLPLYMVPQEMITLDKFPTTLNGKIDRKSLTASASINSQKSTLTFAQSDSEQLVAAIWQESLGIDKIDVDSNFFELGGHSLIAVKVMTRLEKETGNRLPLAALLEQPTIKKLAAYLDKKYITWDSLVPLKTNGHKMPIFIVHGANHNVLVFKNLSELLGDKHPVYALQAKGLSGDIEPHDSVEAMASHYISEIKSVNPDGPYALGGFSFGGIVAFEMAKQLRAEGKEVKNVALFDSYAYPHYSYLNPTAKRRIARLYDMGQLFFMLFNMFSSVKNFKRRVDLLKISFSGLYLRLKYGREKQYQLQFNRTSKIDEMHAVAFKSYNLIPQDIQVDLFRSTEDIYFAHDYKNLGWEKIAKGGIRKHMIPGNHSEMFLSPAVEEVSKLLESVLDDGE</sequence>
<evidence type="ECO:0000313" key="5">
    <source>
        <dbReference type="Proteomes" id="UP000611215"/>
    </source>
</evidence>
<keyword evidence="2" id="KW-0597">Phosphoprotein</keyword>
<gene>
    <name evidence="4" type="ORF">ITJ86_11265</name>
</gene>
<dbReference type="CDD" id="cd19531">
    <property type="entry name" value="LCL_NRPS-like"/>
    <property type="match status" value="1"/>
</dbReference>
<dbReference type="SUPFAM" id="SSF56801">
    <property type="entry name" value="Acetyl-CoA synthetase-like"/>
    <property type="match status" value="1"/>
</dbReference>
<dbReference type="Gene3D" id="3.30.300.30">
    <property type="match status" value="1"/>
</dbReference>
<dbReference type="InterPro" id="IPR000873">
    <property type="entry name" value="AMP-dep_synth/lig_dom"/>
</dbReference>
<dbReference type="SUPFAM" id="SSF53474">
    <property type="entry name" value="alpha/beta-Hydrolases"/>
    <property type="match status" value="1"/>
</dbReference>
<dbReference type="SMART" id="SM00823">
    <property type="entry name" value="PKS_PP"/>
    <property type="match status" value="1"/>
</dbReference>
<dbReference type="InterPro" id="IPR009081">
    <property type="entry name" value="PP-bd_ACP"/>
</dbReference>
<dbReference type="PANTHER" id="PTHR45527:SF1">
    <property type="entry name" value="FATTY ACID SYNTHASE"/>
    <property type="match status" value="1"/>
</dbReference>
<dbReference type="InterPro" id="IPR001031">
    <property type="entry name" value="Thioesterase"/>
</dbReference>
<proteinExistence type="predicted"/>
<dbReference type="Pfam" id="PF00550">
    <property type="entry name" value="PP-binding"/>
    <property type="match status" value="1"/>
</dbReference>
<dbReference type="SUPFAM" id="SSF52777">
    <property type="entry name" value="CoA-dependent acyltransferases"/>
    <property type="match status" value="2"/>
</dbReference>
<dbReference type="Pfam" id="PF00501">
    <property type="entry name" value="AMP-binding"/>
    <property type="match status" value="1"/>
</dbReference>
<dbReference type="Pfam" id="PF00668">
    <property type="entry name" value="Condensation"/>
    <property type="match status" value="1"/>
</dbReference>
<dbReference type="Gene3D" id="3.30.559.10">
    <property type="entry name" value="Chloramphenicol acetyltransferase-like domain"/>
    <property type="match status" value="1"/>
</dbReference>
<evidence type="ECO:0000256" key="1">
    <source>
        <dbReference type="ARBA" id="ARBA00022450"/>
    </source>
</evidence>
<dbReference type="NCBIfam" id="TIGR01733">
    <property type="entry name" value="AA-adenyl-dom"/>
    <property type="match status" value="1"/>
</dbReference>
<dbReference type="SUPFAM" id="SSF47336">
    <property type="entry name" value="ACP-like"/>
    <property type="match status" value="1"/>
</dbReference>
<dbReference type="InterPro" id="IPR045851">
    <property type="entry name" value="AMP-bd_C_sf"/>
</dbReference>
<dbReference type="Pfam" id="PF00975">
    <property type="entry name" value="Thioesterase"/>
    <property type="match status" value="1"/>
</dbReference>
<accession>A0ABS0EJ36</accession>
<dbReference type="PROSITE" id="PS50075">
    <property type="entry name" value="CARRIER"/>
    <property type="match status" value="1"/>
</dbReference>
<dbReference type="InterPro" id="IPR020806">
    <property type="entry name" value="PKS_PP-bd"/>
</dbReference>
<dbReference type="InterPro" id="IPR010071">
    <property type="entry name" value="AA_adenyl_dom"/>
</dbReference>
<dbReference type="Gene3D" id="3.40.50.1820">
    <property type="entry name" value="alpha/beta hydrolase"/>
    <property type="match status" value="1"/>
</dbReference>
<keyword evidence="1" id="KW-0596">Phosphopantetheine</keyword>
<dbReference type="InterPro" id="IPR020845">
    <property type="entry name" value="AMP-binding_CS"/>
</dbReference>
<dbReference type="InterPro" id="IPR001242">
    <property type="entry name" value="Condensation_dom"/>
</dbReference>